<gene>
    <name evidence="3" type="ORF">COV08_03290</name>
</gene>
<evidence type="ECO:0000256" key="2">
    <source>
        <dbReference type="SAM" id="Phobius"/>
    </source>
</evidence>
<keyword evidence="2" id="KW-1133">Transmembrane helix</keyword>
<proteinExistence type="predicted"/>
<feature type="transmembrane region" description="Helical" evidence="2">
    <location>
        <begin position="56"/>
        <end position="74"/>
    </location>
</feature>
<evidence type="ECO:0000256" key="1">
    <source>
        <dbReference type="SAM" id="MobiDB-lite"/>
    </source>
</evidence>
<name>A0A2H0RGU9_9BACT</name>
<evidence type="ECO:0000313" key="3">
    <source>
        <dbReference type="EMBL" id="PIR45769.1"/>
    </source>
</evidence>
<dbReference type="EMBL" id="PCYK01000029">
    <property type="protein sequence ID" value="PIR45769.1"/>
    <property type="molecule type" value="Genomic_DNA"/>
</dbReference>
<evidence type="ECO:0000313" key="4">
    <source>
        <dbReference type="Proteomes" id="UP000230431"/>
    </source>
</evidence>
<organism evidence="3 4">
    <name type="scientific">Candidatus Vogelbacteria bacterium CG10_big_fil_rev_8_21_14_0_10_49_38</name>
    <dbReference type="NCBI Taxonomy" id="1975043"/>
    <lineage>
        <taxon>Bacteria</taxon>
        <taxon>Candidatus Vogeliibacteriota</taxon>
    </lineage>
</organism>
<feature type="transmembrane region" description="Helical" evidence="2">
    <location>
        <begin position="12"/>
        <end position="36"/>
    </location>
</feature>
<dbReference type="Pfam" id="PF18895">
    <property type="entry name" value="T4SS_pilin"/>
    <property type="match status" value="1"/>
</dbReference>
<keyword evidence="2" id="KW-0472">Membrane</keyword>
<feature type="region of interest" description="Disordered" evidence="1">
    <location>
        <begin position="88"/>
        <end position="114"/>
    </location>
</feature>
<accession>A0A2H0RGU9</accession>
<keyword evidence="2" id="KW-0812">Transmembrane</keyword>
<dbReference type="AlphaFoldDB" id="A0A2H0RGU9"/>
<dbReference type="Proteomes" id="UP000230431">
    <property type="component" value="Unassembled WGS sequence"/>
</dbReference>
<protein>
    <submittedName>
        <fullName evidence="3">Uncharacterized protein</fullName>
    </submittedName>
</protein>
<sequence>MDITLQSLIGDVLATFINPLFPILVGFALILFMWGLVKYLKGGLGDKKDLDGAKSLMLWGVIVLFVMVSVWGFVKILQQTFFGDDPPITPPNIPQFNGNSNPNADWDPDGDGLL</sequence>
<dbReference type="InterPro" id="IPR043993">
    <property type="entry name" value="T4SS_pilin"/>
</dbReference>
<reference evidence="3 4" key="1">
    <citation type="submission" date="2017-09" db="EMBL/GenBank/DDBJ databases">
        <title>Depth-based differentiation of microbial function through sediment-hosted aquifers and enrichment of novel symbionts in the deep terrestrial subsurface.</title>
        <authorList>
            <person name="Probst A.J."/>
            <person name="Ladd B."/>
            <person name="Jarett J.K."/>
            <person name="Geller-Mcgrath D.E."/>
            <person name="Sieber C.M."/>
            <person name="Emerson J.B."/>
            <person name="Anantharaman K."/>
            <person name="Thomas B.C."/>
            <person name="Malmstrom R."/>
            <person name="Stieglmeier M."/>
            <person name="Klingl A."/>
            <person name="Woyke T."/>
            <person name="Ryan C.M."/>
            <person name="Banfield J.F."/>
        </authorList>
    </citation>
    <scope>NUCLEOTIDE SEQUENCE [LARGE SCALE GENOMIC DNA]</scope>
    <source>
        <strain evidence="3">CG10_big_fil_rev_8_21_14_0_10_49_38</strain>
    </source>
</reference>
<comment type="caution">
    <text evidence="3">The sequence shown here is derived from an EMBL/GenBank/DDBJ whole genome shotgun (WGS) entry which is preliminary data.</text>
</comment>
<feature type="compositionally biased region" description="Polar residues" evidence="1">
    <location>
        <begin position="94"/>
        <end position="103"/>
    </location>
</feature>